<feature type="transmembrane region" description="Helical" evidence="7">
    <location>
        <begin position="347"/>
        <end position="367"/>
    </location>
</feature>
<proteinExistence type="predicted"/>
<name>A0ABW4HYQ4_9SPHN</name>
<evidence type="ECO:0000256" key="7">
    <source>
        <dbReference type="SAM" id="Phobius"/>
    </source>
</evidence>
<accession>A0ABW4HYQ4</accession>
<dbReference type="Proteomes" id="UP001597115">
    <property type="component" value="Unassembled WGS sequence"/>
</dbReference>
<evidence type="ECO:0000256" key="2">
    <source>
        <dbReference type="ARBA" id="ARBA00022676"/>
    </source>
</evidence>
<dbReference type="InterPro" id="IPR029044">
    <property type="entry name" value="Nucleotide-diphossugar_trans"/>
</dbReference>
<gene>
    <name evidence="8" type="ORF">ACFSCW_00590</name>
</gene>
<dbReference type="Pfam" id="PF13641">
    <property type="entry name" value="Glyco_tranf_2_3"/>
    <property type="match status" value="1"/>
</dbReference>
<reference evidence="9" key="1">
    <citation type="journal article" date="2019" name="Int. J. Syst. Evol. Microbiol.">
        <title>The Global Catalogue of Microorganisms (GCM) 10K type strain sequencing project: providing services to taxonomists for standard genome sequencing and annotation.</title>
        <authorList>
            <consortium name="The Broad Institute Genomics Platform"/>
            <consortium name="The Broad Institute Genome Sequencing Center for Infectious Disease"/>
            <person name="Wu L."/>
            <person name="Ma J."/>
        </authorList>
    </citation>
    <scope>NUCLEOTIDE SEQUENCE [LARGE SCALE GENOMIC DNA]</scope>
    <source>
        <strain evidence="9">CGMCC 1.16275</strain>
    </source>
</reference>
<organism evidence="8 9">
    <name type="scientific">Sphingomonas tabacisoli</name>
    <dbReference type="NCBI Taxonomy" id="2249466"/>
    <lineage>
        <taxon>Bacteria</taxon>
        <taxon>Pseudomonadati</taxon>
        <taxon>Pseudomonadota</taxon>
        <taxon>Alphaproteobacteria</taxon>
        <taxon>Sphingomonadales</taxon>
        <taxon>Sphingomonadaceae</taxon>
        <taxon>Sphingomonas</taxon>
    </lineage>
</organism>
<dbReference type="SUPFAM" id="SSF53448">
    <property type="entry name" value="Nucleotide-diphospho-sugar transferases"/>
    <property type="match status" value="1"/>
</dbReference>
<keyword evidence="9" id="KW-1185">Reference proteome</keyword>
<comment type="subcellular location">
    <subcellularLocation>
        <location evidence="1">Membrane</location>
        <topology evidence="1">Multi-pass membrane protein</topology>
    </subcellularLocation>
</comment>
<keyword evidence="3 8" id="KW-0808">Transferase</keyword>
<dbReference type="NCBIfam" id="NF011307">
    <property type="entry name" value="PRK14716.1-5"/>
    <property type="match status" value="1"/>
</dbReference>
<keyword evidence="4 7" id="KW-0812">Transmembrane</keyword>
<dbReference type="InterPro" id="IPR050321">
    <property type="entry name" value="Glycosyltr_2/OpgH_subfam"/>
</dbReference>
<sequence length="461" mass="49627">MGWEESAVRAAALATHELALFAAVGIAIGGLDDLAVDLIWLARTLWRRVVVYTRHPRADAQGVAARGSGMVAVFVPAWHEAAVIGPMLETALERWRGADCRIYVGCYPNDPETWAAVQAVAAREPKVRPVLNPRDGPTTKADNLNAMWRALLADERTGAPVVAVALHDAEDVVHSAEIGIYAALCPRFDLVQLPVLPLIERERGMWAQAISSTYADEFSESHGKVLTVREAIGAGVPSAGVGCGFSRAALDRIAARHGAPFDEGSVTEDYELGLRIREMGGRGIFVRLPGNAGGGAVAVRAHFPDTLDAAVRQKARWQAGIALSGWGRLGWRGGWAEHWMRLRDRRAILAALVLLCAYVSGAGWLVLNLFGRGPAFGPVAQALFAVCTGLMLWRLLVRAAFVTHAYGPLEGLASVPRTLLGNLIAMASARRALISYLRLARGAPLVWDKTEHSFPKAMPAE</sequence>
<keyword evidence="5 7" id="KW-1133">Transmembrane helix</keyword>
<evidence type="ECO:0000256" key="3">
    <source>
        <dbReference type="ARBA" id="ARBA00022679"/>
    </source>
</evidence>
<dbReference type="GO" id="GO:0016740">
    <property type="term" value="F:transferase activity"/>
    <property type="evidence" value="ECO:0007669"/>
    <property type="project" value="UniProtKB-KW"/>
</dbReference>
<dbReference type="RefSeq" id="WP_380885829.1">
    <property type="nucleotide sequence ID" value="NZ_JBHUDY010000001.1"/>
</dbReference>
<evidence type="ECO:0000313" key="8">
    <source>
        <dbReference type="EMBL" id="MFD1610291.1"/>
    </source>
</evidence>
<feature type="transmembrane region" description="Helical" evidence="7">
    <location>
        <begin position="379"/>
        <end position="397"/>
    </location>
</feature>
<evidence type="ECO:0000313" key="9">
    <source>
        <dbReference type="Proteomes" id="UP001597115"/>
    </source>
</evidence>
<evidence type="ECO:0000256" key="5">
    <source>
        <dbReference type="ARBA" id="ARBA00022989"/>
    </source>
</evidence>
<evidence type="ECO:0000256" key="4">
    <source>
        <dbReference type="ARBA" id="ARBA00022692"/>
    </source>
</evidence>
<dbReference type="Gene3D" id="3.90.550.10">
    <property type="entry name" value="Spore Coat Polysaccharide Biosynthesis Protein SpsA, Chain A"/>
    <property type="match status" value="1"/>
</dbReference>
<dbReference type="PANTHER" id="PTHR43867">
    <property type="entry name" value="CELLULOSE SYNTHASE CATALYTIC SUBUNIT A [UDP-FORMING]"/>
    <property type="match status" value="1"/>
</dbReference>
<keyword evidence="6 7" id="KW-0472">Membrane</keyword>
<comment type="caution">
    <text evidence="8">The sequence shown here is derived from an EMBL/GenBank/DDBJ whole genome shotgun (WGS) entry which is preliminary data.</text>
</comment>
<dbReference type="PANTHER" id="PTHR43867:SF2">
    <property type="entry name" value="CELLULOSE SYNTHASE CATALYTIC SUBUNIT A [UDP-FORMING]"/>
    <property type="match status" value="1"/>
</dbReference>
<evidence type="ECO:0000256" key="6">
    <source>
        <dbReference type="ARBA" id="ARBA00023136"/>
    </source>
</evidence>
<keyword evidence="2" id="KW-0328">Glycosyltransferase</keyword>
<evidence type="ECO:0000256" key="1">
    <source>
        <dbReference type="ARBA" id="ARBA00004141"/>
    </source>
</evidence>
<protein>
    <submittedName>
        <fullName evidence="8">Glycosyl transferase family protein</fullName>
    </submittedName>
</protein>
<feature type="transmembrane region" description="Helical" evidence="7">
    <location>
        <begin position="20"/>
        <end position="42"/>
    </location>
</feature>
<dbReference type="EMBL" id="JBHUDY010000001">
    <property type="protein sequence ID" value="MFD1610291.1"/>
    <property type="molecule type" value="Genomic_DNA"/>
</dbReference>